<dbReference type="SUPFAM" id="SSF46785">
    <property type="entry name" value="Winged helix' DNA-binding domain"/>
    <property type="match status" value="1"/>
</dbReference>
<dbReference type="Pfam" id="PF01325">
    <property type="entry name" value="Fe_dep_repress"/>
    <property type="match status" value="1"/>
</dbReference>
<evidence type="ECO:0000256" key="2">
    <source>
        <dbReference type="ARBA" id="ARBA00007871"/>
    </source>
</evidence>
<dbReference type="Gene3D" id="1.10.10.10">
    <property type="entry name" value="Winged helix-like DNA-binding domain superfamily/Winged helix DNA-binding domain"/>
    <property type="match status" value="1"/>
</dbReference>
<dbReference type="InterPro" id="IPR022689">
    <property type="entry name" value="Iron_dep_repressor"/>
</dbReference>
<name>A0AAW4PX62_9EURY</name>
<dbReference type="InterPro" id="IPR036388">
    <property type="entry name" value="WH-like_DNA-bd_sf"/>
</dbReference>
<gene>
    <name evidence="9" type="ORF">EGH21_17535</name>
</gene>
<dbReference type="SMART" id="SM00899">
    <property type="entry name" value="FeoA"/>
    <property type="match status" value="1"/>
</dbReference>
<comment type="caution">
    <text evidence="9">The sequence shown here is derived from an EMBL/GenBank/DDBJ whole genome shotgun (WGS) entry which is preliminary data.</text>
</comment>
<dbReference type="Gene3D" id="2.30.30.90">
    <property type="match status" value="1"/>
</dbReference>
<evidence type="ECO:0000313" key="9">
    <source>
        <dbReference type="EMBL" id="MBX0324832.1"/>
    </source>
</evidence>
<keyword evidence="5" id="KW-0805">Transcription regulation</keyword>
<comment type="similarity">
    <text evidence="2">Belongs to the DtxR/MntR family.</text>
</comment>
<dbReference type="GO" id="GO:0046914">
    <property type="term" value="F:transition metal ion binding"/>
    <property type="evidence" value="ECO:0007669"/>
    <property type="project" value="InterPro"/>
</dbReference>
<sequence>MEDYLKAIYELQDADQELVSTSEIASQLSVKPPTVTTMTKKLAERGLVEREAYNGVRLTDEGETVAIEVIRHHRLLEAYLVEQLGYDWAEVHEEADVLEHHISETLEQRLAEALDETTVDPHGAPIPSETLALASRSDTYLSECEDGAHLVVVEVSDRDPEQLAYLDEAGITPGTNLVVTEIAPIDLITVQPQPDDTPVSLPMDVARTIRVRELNDEPEQAATNARGGA</sequence>
<dbReference type="InterPro" id="IPR038157">
    <property type="entry name" value="FeoA_core_dom"/>
</dbReference>
<dbReference type="SUPFAM" id="SSF47979">
    <property type="entry name" value="Iron-dependent repressor protein, dimerization domain"/>
    <property type="match status" value="1"/>
</dbReference>
<dbReference type="GO" id="GO:0046983">
    <property type="term" value="F:protein dimerization activity"/>
    <property type="evidence" value="ECO:0007669"/>
    <property type="project" value="InterPro"/>
</dbReference>
<evidence type="ECO:0000256" key="1">
    <source>
        <dbReference type="ARBA" id="ARBA00004496"/>
    </source>
</evidence>
<evidence type="ECO:0000256" key="7">
    <source>
        <dbReference type="ARBA" id="ARBA00023163"/>
    </source>
</evidence>
<dbReference type="InterPro" id="IPR012318">
    <property type="entry name" value="HTH_CRP"/>
</dbReference>
<dbReference type="InterPro" id="IPR036390">
    <property type="entry name" value="WH_DNA-bd_sf"/>
</dbReference>
<keyword evidence="6" id="KW-0238">DNA-binding</keyword>
<evidence type="ECO:0000256" key="6">
    <source>
        <dbReference type="ARBA" id="ARBA00023125"/>
    </source>
</evidence>
<comment type="subcellular location">
    <subcellularLocation>
        <location evidence="1">Cytoplasm</location>
    </subcellularLocation>
</comment>
<dbReference type="SMART" id="SM00419">
    <property type="entry name" value="HTH_CRP"/>
    <property type="match status" value="1"/>
</dbReference>
<dbReference type="SMART" id="SM00529">
    <property type="entry name" value="HTH_DTXR"/>
    <property type="match status" value="1"/>
</dbReference>
<keyword evidence="4" id="KW-0408">Iron</keyword>
<evidence type="ECO:0000256" key="5">
    <source>
        <dbReference type="ARBA" id="ARBA00023015"/>
    </source>
</evidence>
<comment type="subunit">
    <text evidence="3">Homodimer.</text>
</comment>
<proteinExistence type="inferred from homology"/>
<evidence type="ECO:0000259" key="8">
    <source>
        <dbReference type="PROSITE" id="PS50944"/>
    </source>
</evidence>
<dbReference type="Proteomes" id="UP001430377">
    <property type="component" value="Unassembled WGS sequence"/>
</dbReference>
<dbReference type="InterPro" id="IPR007167">
    <property type="entry name" value="Fe-transptr_FeoA-like"/>
</dbReference>
<evidence type="ECO:0000256" key="4">
    <source>
        <dbReference type="ARBA" id="ARBA00023004"/>
    </source>
</evidence>
<protein>
    <submittedName>
        <fullName evidence="9">Metal-dependent transcriptional regulator</fullName>
    </submittedName>
</protein>
<dbReference type="AlphaFoldDB" id="A0AAW4PX62"/>
<dbReference type="PANTHER" id="PTHR33238">
    <property type="entry name" value="IRON (METAL) DEPENDENT REPRESSOR, DTXR FAMILY"/>
    <property type="match status" value="1"/>
</dbReference>
<evidence type="ECO:0000313" key="10">
    <source>
        <dbReference type="Proteomes" id="UP001430377"/>
    </source>
</evidence>
<dbReference type="PROSITE" id="PS50944">
    <property type="entry name" value="HTH_DTXR"/>
    <property type="match status" value="1"/>
</dbReference>
<dbReference type="InterPro" id="IPR001367">
    <property type="entry name" value="Fe_dep_repressor"/>
</dbReference>
<organism evidence="9 10">
    <name type="scientific">Haloarcula rubra</name>
    <dbReference type="NCBI Taxonomy" id="2487747"/>
    <lineage>
        <taxon>Archaea</taxon>
        <taxon>Methanobacteriati</taxon>
        <taxon>Methanobacteriota</taxon>
        <taxon>Stenosarchaea group</taxon>
        <taxon>Halobacteria</taxon>
        <taxon>Halobacteriales</taxon>
        <taxon>Haloarculaceae</taxon>
        <taxon>Haloarcula</taxon>
    </lineage>
</organism>
<keyword evidence="10" id="KW-1185">Reference proteome</keyword>
<dbReference type="EMBL" id="RKLR01000008">
    <property type="protein sequence ID" value="MBX0324832.1"/>
    <property type="molecule type" value="Genomic_DNA"/>
</dbReference>
<evidence type="ECO:0000256" key="3">
    <source>
        <dbReference type="ARBA" id="ARBA00011738"/>
    </source>
</evidence>
<accession>A0AAW4PX62</accession>
<dbReference type="InterPro" id="IPR008988">
    <property type="entry name" value="Transcriptional_repressor_C"/>
</dbReference>
<dbReference type="Pfam" id="PF02742">
    <property type="entry name" value="Fe_dep_repr_C"/>
    <property type="match status" value="1"/>
</dbReference>
<keyword evidence="7" id="KW-0804">Transcription</keyword>
<dbReference type="GO" id="GO:0003700">
    <property type="term" value="F:DNA-binding transcription factor activity"/>
    <property type="evidence" value="ECO:0007669"/>
    <property type="project" value="InterPro"/>
</dbReference>
<dbReference type="InterPro" id="IPR036421">
    <property type="entry name" value="Fe_dep_repressor_sf"/>
</dbReference>
<dbReference type="InterPro" id="IPR022687">
    <property type="entry name" value="HTH_DTXR"/>
</dbReference>
<dbReference type="Pfam" id="PF04023">
    <property type="entry name" value="FeoA"/>
    <property type="match status" value="1"/>
</dbReference>
<dbReference type="Gene3D" id="1.10.60.10">
    <property type="entry name" value="Iron dependent repressor, metal binding and dimerisation domain"/>
    <property type="match status" value="1"/>
</dbReference>
<dbReference type="GO" id="GO:0003677">
    <property type="term" value="F:DNA binding"/>
    <property type="evidence" value="ECO:0007669"/>
    <property type="project" value="UniProtKB-KW"/>
</dbReference>
<feature type="domain" description="HTH dtxR-type" evidence="8">
    <location>
        <begin position="1"/>
        <end position="59"/>
    </location>
</feature>
<dbReference type="PANTHER" id="PTHR33238:SF7">
    <property type="entry name" value="IRON-DEPENDENT TRANSCRIPTIONAL REGULATOR"/>
    <property type="match status" value="1"/>
</dbReference>
<dbReference type="InterPro" id="IPR050536">
    <property type="entry name" value="DtxR_MntR_Metal-Reg"/>
</dbReference>
<reference evidence="9 10" key="1">
    <citation type="submission" date="2021-06" db="EMBL/GenBank/DDBJ databases">
        <title>Halomicroarcula sp. a new haloarchaeum isolated from saline soil.</title>
        <authorList>
            <person name="Duran-Viseras A."/>
            <person name="Sanchez-Porro C."/>
            <person name="Ventosa A."/>
        </authorList>
    </citation>
    <scope>NUCLEOTIDE SEQUENCE [LARGE SCALE GENOMIC DNA]</scope>
    <source>
        <strain evidence="9 10">F13</strain>
    </source>
</reference>
<dbReference type="GO" id="GO:0005737">
    <property type="term" value="C:cytoplasm"/>
    <property type="evidence" value="ECO:0007669"/>
    <property type="project" value="UniProtKB-SubCell"/>
</dbReference>
<dbReference type="SUPFAM" id="SSF50037">
    <property type="entry name" value="C-terminal domain of transcriptional repressors"/>
    <property type="match status" value="1"/>
</dbReference>